<evidence type="ECO:0000313" key="2">
    <source>
        <dbReference type="EMBL" id="KAG1363188.1"/>
    </source>
</evidence>
<gene>
    <name evidence="2" type="ORF">COCNU_11G000150</name>
</gene>
<reference evidence="2" key="1">
    <citation type="journal article" date="2017" name="Gigascience">
        <title>The genome draft of coconut (Cocos nucifera).</title>
        <authorList>
            <person name="Xiao Y."/>
            <person name="Xu P."/>
            <person name="Fan H."/>
            <person name="Baudouin L."/>
            <person name="Xia W."/>
            <person name="Bocs S."/>
            <person name="Xu J."/>
            <person name="Li Q."/>
            <person name="Guo A."/>
            <person name="Zhou L."/>
            <person name="Li J."/>
            <person name="Wu Y."/>
            <person name="Ma Z."/>
            <person name="Armero A."/>
            <person name="Issali A.E."/>
            <person name="Liu N."/>
            <person name="Peng M."/>
            <person name="Yang Y."/>
        </authorList>
    </citation>
    <scope>NUCLEOTIDE SEQUENCE</scope>
    <source>
        <tissue evidence="2">Spear leaf of Hainan Tall coconut</tissue>
    </source>
</reference>
<dbReference type="Proteomes" id="UP000797356">
    <property type="component" value="Chromosome 11"/>
</dbReference>
<dbReference type="EMBL" id="CM017882">
    <property type="protein sequence ID" value="KAG1363188.1"/>
    <property type="molecule type" value="Genomic_DNA"/>
</dbReference>
<keyword evidence="3" id="KW-1185">Reference proteome</keyword>
<organism evidence="2 3">
    <name type="scientific">Cocos nucifera</name>
    <name type="common">Coconut palm</name>
    <dbReference type="NCBI Taxonomy" id="13894"/>
    <lineage>
        <taxon>Eukaryota</taxon>
        <taxon>Viridiplantae</taxon>
        <taxon>Streptophyta</taxon>
        <taxon>Embryophyta</taxon>
        <taxon>Tracheophyta</taxon>
        <taxon>Spermatophyta</taxon>
        <taxon>Magnoliopsida</taxon>
        <taxon>Liliopsida</taxon>
        <taxon>Arecaceae</taxon>
        <taxon>Arecoideae</taxon>
        <taxon>Cocoseae</taxon>
        <taxon>Attaleinae</taxon>
        <taxon>Cocos</taxon>
    </lineage>
</organism>
<name>A0A8K0N8V0_COCNU</name>
<accession>A0A8K0N8V0</accession>
<dbReference type="AlphaFoldDB" id="A0A8K0N8V0"/>
<evidence type="ECO:0000313" key="3">
    <source>
        <dbReference type="Proteomes" id="UP000797356"/>
    </source>
</evidence>
<comment type="caution">
    <text evidence="2">The sequence shown here is derived from an EMBL/GenBank/DDBJ whole genome shotgun (WGS) entry which is preliminary data.</text>
</comment>
<feature type="region of interest" description="Disordered" evidence="1">
    <location>
        <begin position="25"/>
        <end position="44"/>
    </location>
</feature>
<sequence length="170" mass="18333">MCIGFGADNGTAMSMGAGVLPLNQDSAARNSFDPSSPSTPSHQSMVIPSVKNVANPENSCKTEPSESQQATFQLPVSGEEILTEDMVIRRQLAAGRTTRNPPENEMKCMSVAASQHFGGQPSSLVDDDNLEECVIGRGRPEDMPSKDPENLSFVQHLHGLQASWKKVFQC</sequence>
<reference evidence="2" key="2">
    <citation type="submission" date="2019-07" db="EMBL/GenBank/DDBJ databases">
        <authorList>
            <person name="Yang Y."/>
            <person name="Bocs S."/>
            <person name="Baudouin L."/>
        </authorList>
    </citation>
    <scope>NUCLEOTIDE SEQUENCE</scope>
    <source>
        <tissue evidence="2">Spear leaf of Hainan Tall coconut</tissue>
    </source>
</reference>
<evidence type="ECO:0000256" key="1">
    <source>
        <dbReference type="SAM" id="MobiDB-lite"/>
    </source>
</evidence>
<protein>
    <submittedName>
        <fullName evidence="2">Putative transcription factor PHYTOCHROME INTERACTING FACTOR-LIKE 13</fullName>
    </submittedName>
</protein>
<proteinExistence type="predicted"/>
<dbReference type="OrthoDB" id="690068at2759"/>